<evidence type="ECO:0000256" key="6">
    <source>
        <dbReference type="ARBA" id="ARBA00022692"/>
    </source>
</evidence>
<dbReference type="PRINTS" id="PR00463">
    <property type="entry name" value="EP450I"/>
</dbReference>
<evidence type="ECO:0000313" key="15">
    <source>
        <dbReference type="EMBL" id="KAF2099261.1"/>
    </source>
</evidence>
<evidence type="ECO:0000256" key="11">
    <source>
        <dbReference type="ARBA" id="ARBA00023033"/>
    </source>
</evidence>
<feature type="transmembrane region" description="Helical" evidence="14">
    <location>
        <begin position="60"/>
        <end position="82"/>
    </location>
</feature>
<dbReference type="Proteomes" id="UP000799772">
    <property type="component" value="Unassembled WGS sequence"/>
</dbReference>
<keyword evidence="11" id="KW-0503">Monooxygenase</keyword>
<dbReference type="Pfam" id="PF00067">
    <property type="entry name" value="p450"/>
    <property type="match status" value="1"/>
</dbReference>
<evidence type="ECO:0000256" key="1">
    <source>
        <dbReference type="ARBA" id="ARBA00001971"/>
    </source>
</evidence>
<dbReference type="EMBL" id="ML978125">
    <property type="protein sequence ID" value="KAF2099261.1"/>
    <property type="molecule type" value="Genomic_DNA"/>
</dbReference>
<comment type="caution">
    <text evidence="15">The sequence shown here is derived from an EMBL/GenBank/DDBJ whole genome shotgun (WGS) entry which is preliminary data.</text>
</comment>
<dbReference type="InterPro" id="IPR002401">
    <property type="entry name" value="Cyt_P450_E_grp-I"/>
</dbReference>
<evidence type="ECO:0000256" key="14">
    <source>
        <dbReference type="SAM" id="Phobius"/>
    </source>
</evidence>
<evidence type="ECO:0000313" key="16">
    <source>
        <dbReference type="Proteomes" id="UP000799772"/>
    </source>
</evidence>
<dbReference type="GO" id="GO:0020037">
    <property type="term" value="F:heme binding"/>
    <property type="evidence" value="ECO:0007669"/>
    <property type="project" value="InterPro"/>
</dbReference>
<keyword evidence="8 14" id="KW-1133">Transmembrane helix</keyword>
<dbReference type="PRINTS" id="PR00385">
    <property type="entry name" value="P450"/>
</dbReference>
<dbReference type="FunFam" id="1.10.630.10:FF:000063">
    <property type="entry name" value="Cytochrome P450 monooxygenase"/>
    <property type="match status" value="1"/>
</dbReference>
<evidence type="ECO:0000256" key="9">
    <source>
        <dbReference type="ARBA" id="ARBA00023002"/>
    </source>
</evidence>
<keyword evidence="6 14" id="KW-0812">Transmembrane</keyword>
<protein>
    <submittedName>
        <fullName evidence="15">Cytochrome P450</fullName>
    </submittedName>
</protein>
<keyword evidence="16" id="KW-1185">Reference proteome</keyword>
<keyword evidence="9" id="KW-0560">Oxidoreductase</keyword>
<evidence type="ECO:0000256" key="10">
    <source>
        <dbReference type="ARBA" id="ARBA00023004"/>
    </source>
</evidence>
<comment type="cofactor">
    <cofactor evidence="1 13">
        <name>heme</name>
        <dbReference type="ChEBI" id="CHEBI:30413"/>
    </cofactor>
</comment>
<keyword evidence="12 14" id="KW-0472">Membrane</keyword>
<dbReference type="InterPro" id="IPR001128">
    <property type="entry name" value="Cyt_P450"/>
</dbReference>
<comment type="pathway">
    <text evidence="3">Mycotoxin biosynthesis.</text>
</comment>
<feature type="binding site" description="axial binding residue" evidence="13">
    <location>
        <position position="487"/>
    </location>
    <ligand>
        <name>heme</name>
        <dbReference type="ChEBI" id="CHEBI:30413"/>
    </ligand>
    <ligandPart>
        <name>Fe</name>
        <dbReference type="ChEBI" id="CHEBI:18248"/>
    </ligandPart>
</feature>
<evidence type="ECO:0000256" key="4">
    <source>
        <dbReference type="ARBA" id="ARBA00010617"/>
    </source>
</evidence>
<dbReference type="GO" id="GO:0016020">
    <property type="term" value="C:membrane"/>
    <property type="evidence" value="ECO:0007669"/>
    <property type="project" value="UniProtKB-SubCell"/>
</dbReference>
<evidence type="ECO:0000256" key="13">
    <source>
        <dbReference type="PIRSR" id="PIRSR602401-1"/>
    </source>
</evidence>
<name>A0A9P4ICC3_9PEZI</name>
<comment type="similarity">
    <text evidence="4">Belongs to the cytochrome P450 family.</text>
</comment>
<evidence type="ECO:0000256" key="3">
    <source>
        <dbReference type="ARBA" id="ARBA00004685"/>
    </source>
</evidence>
<proteinExistence type="inferred from homology"/>
<dbReference type="Gene3D" id="1.10.630.10">
    <property type="entry name" value="Cytochrome P450"/>
    <property type="match status" value="1"/>
</dbReference>
<feature type="transmembrane region" description="Helical" evidence="14">
    <location>
        <begin position="34"/>
        <end position="54"/>
    </location>
</feature>
<keyword evidence="5 13" id="KW-0349">Heme</keyword>
<evidence type="ECO:0000256" key="12">
    <source>
        <dbReference type="ARBA" id="ARBA00023136"/>
    </source>
</evidence>
<dbReference type="SUPFAM" id="SSF48264">
    <property type="entry name" value="Cytochrome P450"/>
    <property type="match status" value="1"/>
</dbReference>
<dbReference type="GO" id="GO:1902181">
    <property type="term" value="P:verruculogen biosynthetic process"/>
    <property type="evidence" value="ECO:0007669"/>
    <property type="project" value="UniProtKB-ARBA"/>
</dbReference>
<dbReference type="PANTHER" id="PTHR24305:SF112">
    <property type="entry name" value="L-ORNITHINE-N5-MONOOXYGENASE (EUROFUNG)"/>
    <property type="match status" value="1"/>
</dbReference>
<dbReference type="InterPro" id="IPR036396">
    <property type="entry name" value="Cyt_P450_sf"/>
</dbReference>
<evidence type="ECO:0000256" key="5">
    <source>
        <dbReference type="ARBA" id="ARBA00022617"/>
    </source>
</evidence>
<keyword evidence="7 13" id="KW-0479">Metal-binding</keyword>
<dbReference type="InterPro" id="IPR050121">
    <property type="entry name" value="Cytochrome_P450_monoxygenase"/>
</dbReference>
<keyword evidence="10 13" id="KW-0408">Iron</keyword>
<evidence type="ECO:0000256" key="7">
    <source>
        <dbReference type="ARBA" id="ARBA00022723"/>
    </source>
</evidence>
<dbReference type="GO" id="GO:0005506">
    <property type="term" value="F:iron ion binding"/>
    <property type="evidence" value="ECO:0007669"/>
    <property type="project" value="InterPro"/>
</dbReference>
<dbReference type="GO" id="GO:0004497">
    <property type="term" value="F:monooxygenase activity"/>
    <property type="evidence" value="ECO:0007669"/>
    <property type="project" value="UniProtKB-KW"/>
</dbReference>
<sequence>MSSIFINALAANIGVLSHLLYFKRGEHHMHGVLYLQVFLLLNGAAVFALSRLAGYEIPQAFSVVSSASFFYLLSVNGSALLYRAFFHPLRNFPGPFMARLSNFWWPTRVTTNADAPYKLEKLHEKYGQFLRIGPNTLSIIHPDGPQKVYGLGTKCSKGPWYDQDYPLTSLHTSRKRDMHDQRRKIWSPAFSDKALRGYEERMKPYENRLVEQLRAFGGVQPVNVSDWFNYFSYDVMGDLAFGESFDMLEKGEEHWAIALLNAGMEPMAAKLPPWVFRVIVAIPGAAKDYWKFINYCSEQMQKRMEASAKIPDITSALLEPFQEKGSLREPEGLELTYLQGDSRLVIVAGSDTTAATLTHLFYHLAAEPSLVQRLRRELKPYTDSEGNVENSDIANNDYLNGCIFETLRLHPPVPSAINRSTPPEGIEIGSKHIPGNADVFCPQYVIGRSDICYKDPQGFVPERWYEKTNMVTNRTAFSPFSQGVYGCIGRPLAMLEIRTTVAKLLHYFDVDFAPGEDGRDLLYKTRDHFTLGLAPLKLRFNERKERRDSAAPA</sequence>
<dbReference type="OrthoDB" id="6692864at2759"/>
<organism evidence="15 16">
    <name type="scientific">Rhizodiscina lignyota</name>
    <dbReference type="NCBI Taxonomy" id="1504668"/>
    <lineage>
        <taxon>Eukaryota</taxon>
        <taxon>Fungi</taxon>
        <taxon>Dikarya</taxon>
        <taxon>Ascomycota</taxon>
        <taxon>Pezizomycotina</taxon>
        <taxon>Dothideomycetes</taxon>
        <taxon>Pleosporomycetidae</taxon>
        <taxon>Aulographales</taxon>
        <taxon>Rhizodiscinaceae</taxon>
        <taxon>Rhizodiscina</taxon>
    </lineage>
</organism>
<dbReference type="GO" id="GO:0016705">
    <property type="term" value="F:oxidoreductase activity, acting on paired donors, with incorporation or reduction of molecular oxygen"/>
    <property type="evidence" value="ECO:0007669"/>
    <property type="project" value="InterPro"/>
</dbReference>
<evidence type="ECO:0000256" key="2">
    <source>
        <dbReference type="ARBA" id="ARBA00004370"/>
    </source>
</evidence>
<feature type="transmembrane region" description="Helical" evidence="14">
    <location>
        <begin position="6"/>
        <end position="22"/>
    </location>
</feature>
<reference evidence="15" key="1">
    <citation type="journal article" date="2020" name="Stud. Mycol.">
        <title>101 Dothideomycetes genomes: a test case for predicting lifestyles and emergence of pathogens.</title>
        <authorList>
            <person name="Haridas S."/>
            <person name="Albert R."/>
            <person name="Binder M."/>
            <person name="Bloem J."/>
            <person name="Labutti K."/>
            <person name="Salamov A."/>
            <person name="Andreopoulos B."/>
            <person name="Baker S."/>
            <person name="Barry K."/>
            <person name="Bills G."/>
            <person name="Bluhm B."/>
            <person name="Cannon C."/>
            <person name="Castanera R."/>
            <person name="Culley D."/>
            <person name="Daum C."/>
            <person name="Ezra D."/>
            <person name="Gonzalez J."/>
            <person name="Henrissat B."/>
            <person name="Kuo A."/>
            <person name="Liang C."/>
            <person name="Lipzen A."/>
            <person name="Lutzoni F."/>
            <person name="Magnuson J."/>
            <person name="Mondo S."/>
            <person name="Nolan M."/>
            <person name="Ohm R."/>
            <person name="Pangilinan J."/>
            <person name="Park H.-J."/>
            <person name="Ramirez L."/>
            <person name="Alfaro M."/>
            <person name="Sun H."/>
            <person name="Tritt A."/>
            <person name="Yoshinaga Y."/>
            <person name="Zwiers L.-H."/>
            <person name="Turgeon B."/>
            <person name="Goodwin S."/>
            <person name="Spatafora J."/>
            <person name="Crous P."/>
            <person name="Grigoriev I."/>
        </authorList>
    </citation>
    <scope>NUCLEOTIDE SEQUENCE</scope>
    <source>
        <strain evidence="15">CBS 133067</strain>
    </source>
</reference>
<accession>A0A9P4ICC3</accession>
<dbReference type="AlphaFoldDB" id="A0A9P4ICC3"/>
<comment type="subcellular location">
    <subcellularLocation>
        <location evidence="2">Membrane</location>
    </subcellularLocation>
</comment>
<dbReference type="CDD" id="cd11061">
    <property type="entry name" value="CYP67-like"/>
    <property type="match status" value="1"/>
</dbReference>
<gene>
    <name evidence="15" type="ORF">NA57DRAFT_38656</name>
</gene>
<dbReference type="PANTHER" id="PTHR24305">
    <property type="entry name" value="CYTOCHROME P450"/>
    <property type="match status" value="1"/>
</dbReference>
<evidence type="ECO:0000256" key="8">
    <source>
        <dbReference type="ARBA" id="ARBA00022989"/>
    </source>
</evidence>